<dbReference type="InterPro" id="IPR035919">
    <property type="entry name" value="EAL_sf"/>
</dbReference>
<accession>A0ABX1TQS9</accession>
<dbReference type="NCBIfam" id="TIGR00254">
    <property type="entry name" value="GGDEF"/>
    <property type="match status" value="1"/>
</dbReference>
<evidence type="ECO:0000259" key="1">
    <source>
        <dbReference type="PROSITE" id="PS50113"/>
    </source>
</evidence>
<dbReference type="Gene3D" id="3.30.450.20">
    <property type="entry name" value="PAS domain"/>
    <property type="match status" value="1"/>
</dbReference>
<dbReference type="InterPro" id="IPR000160">
    <property type="entry name" value="GGDEF_dom"/>
</dbReference>
<keyword evidence="5" id="KW-1185">Reference proteome</keyword>
<reference evidence="4 5" key="1">
    <citation type="submission" date="2019-03" db="EMBL/GenBank/DDBJ databases">
        <title>Metabolic reconstructions from genomes of highly enriched 'Candidatus Accumulibacter' and 'Candidatus Competibacter' bioreactor populations.</title>
        <authorList>
            <person name="Annavajhala M.K."/>
            <person name="Welles L."/>
            <person name="Abbas B."/>
            <person name="Sorokin D."/>
            <person name="Park H."/>
            <person name="Van Loosdrecht M."/>
            <person name="Chandran K."/>
        </authorList>
    </citation>
    <scope>NUCLEOTIDE SEQUENCE [LARGE SCALE GENOMIC DNA]</scope>
    <source>
        <strain evidence="4 5">SBR_G</strain>
    </source>
</reference>
<gene>
    <name evidence="4" type="ORF">E4P82_14890</name>
</gene>
<sequence length="335" mass="38135">MNRSTRPGSISPLGVWKKKQTIKLPEHSLLVGHTGREYAIRASAAPIRDEQGQMLGVVLAISDLSEARRLTEQMAYQATHDSLTGLPNRNLLRDRLQHAIAHARRTTQGFALVVVDLDHFKKVNESLGHTVGDKLLQCVATRLRSCGLKADTLARLGGDEFVMVLEDLQQEDWVILFARSVLTFLESPFLLEEREYFITASIGICLFPRDGEDAETLLKNADSALYRAKEKGHGTVQCYAQDMHVRAVERLRMEGNLRHALERQEFELHYQPQLDLRRRRIIGVEALLRWRDAQRELIPPIDFIPLAEETGLIEMIGEWVLRTACEQAKAWQREG</sequence>
<protein>
    <submittedName>
        <fullName evidence="4">Diguanylate cyclase</fullName>
    </submittedName>
</protein>
<dbReference type="SMART" id="SM00267">
    <property type="entry name" value="GGDEF"/>
    <property type="match status" value="1"/>
</dbReference>
<comment type="caution">
    <text evidence="4">The sequence shown here is derived from an EMBL/GenBank/DDBJ whole genome shotgun (WGS) entry which is preliminary data.</text>
</comment>
<evidence type="ECO:0000259" key="3">
    <source>
        <dbReference type="PROSITE" id="PS50887"/>
    </source>
</evidence>
<evidence type="ECO:0000259" key="2">
    <source>
        <dbReference type="PROSITE" id="PS50883"/>
    </source>
</evidence>
<evidence type="ECO:0000313" key="4">
    <source>
        <dbReference type="EMBL" id="NMQ20369.1"/>
    </source>
</evidence>
<feature type="domain" description="EAL" evidence="2">
    <location>
        <begin position="250"/>
        <end position="335"/>
    </location>
</feature>
<proteinExistence type="predicted"/>
<dbReference type="PANTHER" id="PTHR44757">
    <property type="entry name" value="DIGUANYLATE CYCLASE DGCP"/>
    <property type="match status" value="1"/>
</dbReference>
<dbReference type="PROSITE" id="PS50887">
    <property type="entry name" value="GGDEF"/>
    <property type="match status" value="1"/>
</dbReference>
<name>A0ABX1TQS9_9GAMM</name>
<organism evidence="4 5">
    <name type="scientific">Candidatus Competibacter phosphatis</name>
    <dbReference type="NCBI Taxonomy" id="221280"/>
    <lineage>
        <taxon>Bacteria</taxon>
        <taxon>Pseudomonadati</taxon>
        <taxon>Pseudomonadota</taxon>
        <taxon>Gammaproteobacteria</taxon>
        <taxon>Candidatus Competibacteraceae</taxon>
        <taxon>Candidatus Competibacter</taxon>
    </lineage>
</organism>
<dbReference type="InterPro" id="IPR000700">
    <property type="entry name" value="PAS-assoc_C"/>
</dbReference>
<dbReference type="InterPro" id="IPR052155">
    <property type="entry name" value="Biofilm_reg_signaling"/>
</dbReference>
<dbReference type="CDD" id="cd01949">
    <property type="entry name" value="GGDEF"/>
    <property type="match status" value="1"/>
</dbReference>
<dbReference type="PROSITE" id="PS50883">
    <property type="entry name" value="EAL"/>
    <property type="match status" value="1"/>
</dbReference>
<dbReference type="Pfam" id="PF00563">
    <property type="entry name" value="EAL"/>
    <property type="match status" value="1"/>
</dbReference>
<dbReference type="Gene3D" id="3.30.70.270">
    <property type="match status" value="1"/>
</dbReference>
<dbReference type="InterPro" id="IPR043128">
    <property type="entry name" value="Rev_trsase/Diguanyl_cyclase"/>
</dbReference>
<feature type="domain" description="PAC" evidence="1">
    <location>
        <begin position="23"/>
        <end position="76"/>
    </location>
</feature>
<dbReference type="SMART" id="SM00052">
    <property type="entry name" value="EAL"/>
    <property type="match status" value="1"/>
</dbReference>
<dbReference type="Pfam" id="PF00990">
    <property type="entry name" value="GGDEF"/>
    <property type="match status" value="1"/>
</dbReference>
<feature type="non-terminal residue" evidence="4">
    <location>
        <position position="335"/>
    </location>
</feature>
<dbReference type="SUPFAM" id="SSF141868">
    <property type="entry name" value="EAL domain-like"/>
    <property type="match status" value="1"/>
</dbReference>
<dbReference type="InterPro" id="IPR029787">
    <property type="entry name" value="Nucleotide_cyclase"/>
</dbReference>
<dbReference type="PANTHER" id="PTHR44757:SF2">
    <property type="entry name" value="BIOFILM ARCHITECTURE MAINTENANCE PROTEIN MBAA"/>
    <property type="match status" value="1"/>
</dbReference>
<dbReference type="EMBL" id="SPMZ01000046">
    <property type="protein sequence ID" value="NMQ20369.1"/>
    <property type="molecule type" value="Genomic_DNA"/>
</dbReference>
<feature type="domain" description="GGDEF" evidence="3">
    <location>
        <begin position="108"/>
        <end position="241"/>
    </location>
</feature>
<dbReference type="Gene3D" id="3.20.20.450">
    <property type="entry name" value="EAL domain"/>
    <property type="match status" value="1"/>
</dbReference>
<evidence type="ECO:0000313" key="5">
    <source>
        <dbReference type="Proteomes" id="UP000760480"/>
    </source>
</evidence>
<dbReference type="InterPro" id="IPR001633">
    <property type="entry name" value="EAL_dom"/>
</dbReference>
<dbReference type="SUPFAM" id="SSF55073">
    <property type="entry name" value="Nucleotide cyclase"/>
    <property type="match status" value="1"/>
</dbReference>
<dbReference type="CDD" id="cd01948">
    <property type="entry name" value="EAL"/>
    <property type="match status" value="1"/>
</dbReference>
<dbReference type="Proteomes" id="UP000760480">
    <property type="component" value="Unassembled WGS sequence"/>
</dbReference>
<dbReference type="PROSITE" id="PS50113">
    <property type="entry name" value="PAC"/>
    <property type="match status" value="1"/>
</dbReference>